<dbReference type="Pfam" id="PF19842">
    <property type="entry name" value="YqeC"/>
    <property type="match status" value="1"/>
</dbReference>
<dbReference type="RefSeq" id="WP_173768079.1">
    <property type="nucleotide sequence ID" value="NZ_JACOOT010000015.1"/>
</dbReference>
<proteinExistence type="predicted"/>
<keyword evidence="2" id="KW-1185">Reference proteome</keyword>
<protein>
    <submittedName>
        <fullName evidence="1">Putative selenium-dependent hydroxylase accessory protein YqeC</fullName>
    </submittedName>
</protein>
<evidence type="ECO:0000313" key="1">
    <source>
        <dbReference type="EMBL" id="MBC5650898.1"/>
    </source>
</evidence>
<dbReference type="AlphaFoldDB" id="A0A8I0AIF0"/>
<dbReference type="InterPro" id="IPR017587">
    <property type="entry name" value="YqeC"/>
</dbReference>
<reference evidence="1 2" key="1">
    <citation type="submission" date="2020-08" db="EMBL/GenBank/DDBJ databases">
        <title>Genome public.</title>
        <authorList>
            <person name="Liu C."/>
            <person name="Sun Q."/>
        </authorList>
    </citation>
    <scope>NUCLEOTIDE SEQUENCE [LARGE SCALE GENOMIC DNA]</scope>
    <source>
        <strain evidence="1 2">BX17</strain>
    </source>
</reference>
<organism evidence="1 2">
    <name type="scientific">Blautia segnis</name>
    <dbReference type="NCBI Taxonomy" id="2763030"/>
    <lineage>
        <taxon>Bacteria</taxon>
        <taxon>Bacillati</taxon>
        <taxon>Bacillota</taxon>
        <taxon>Clostridia</taxon>
        <taxon>Lachnospirales</taxon>
        <taxon>Lachnospiraceae</taxon>
        <taxon>Blautia</taxon>
    </lineage>
</organism>
<dbReference type="NCBIfam" id="TIGR03172">
    <property type="entry name" value="selenium cofactor biosynthesis protein YqeC"/>
    <property type="match status" value="1"/>
</dbReference>
<comment type="caution">
    <text evidence="1">The sequence shown here is derived from an EMBL/GenBank/DDBJ whole genome shotgun (WGS) entry which is preliminary data.</text>
</comment>
<gene>
    <name evidence="1" type="primary">yqeC</name>
    <name evidence="1" type="ORF">H8S54_07205</name>
</gene>
<evidence type="ECO:0000313" key="2">
    <source>
        <dbReference type="Proteomes" id="UP000652847"/>
    </source>
</evidence>
<sequence length="241" mass="26345">MKESGYFLDLLKLDIEKYPVIAVVGGGGKTSLIYRLNEELQVLGKKVIISTTTHMAFDPMLPRIGSDELDKLPQMLENHGFVAVADIEEASGKMCSIEAGKLQKLASLCDVMLIEADGAKHKPLKVPADWEPVIPEFADIVVSVIGLDCLGKPICETSHRAEYTSAFLKKNLDAPVTAEDIEKIATSVHGLYKNVDHKIYRVYLNKADVLSDPAPAEHIVEDLAKQGTVAAYGSLREAEKL</sequence>
<name>A0A8I0AIF0_9FIRM</name>
<dbReference type="Proteomes" id="UP000652847">
    <property type="component" value="Unassembled WGS sequence"/>
</dbReference>
<accession>A0A8I0AIF0</accession>
<dbReference type="EMBL" id="JACOOT010000015">
    <property type="protein sequence ID" value="MBC5650898.1"/>
    <property type="molecule type" value="Genomic_DNA"/>
</dbReference>